<accession>A0A1S8MQK0</accession>
<gene>
    <name evidence="1" type="ORF">CLOSAC_43170</name>
</gene>
<evidence type="ECO:0000313" key="1">
    <source>
        <dbReference type="EMBL" id="OOM06397.1"/>
    </source>
</evidence>
<dbReference type="AlphaFoldDB" id="A0A1S8MQK0"/>
<name>A0A1S8MQK0_CLOSA</name>
<evidence type="ECO:0000313" key="2">
    <source>
        <dbReference type="Proteomes" id="UP000191154"/>
    </source>
</evidence>
<dbReference type="EMBL" id="LZYZ01000010">
    <property type="protein sequence ID" value="OOM06397.1"/>
    <property type="molecule type" value="Genomic_DNA"/>
</dbReference>
<reference evidence="1 2" key="1">
    <citation type="submission" date="2016-05" db="EMBL/GenBank/DDBJ databases">
        <title>Microbial solvent formation.</title>
        <authorList>
            <person name="Poehlein A."/>
            <person name="Montoya Solano J.D."/>
            <person name="Flitsch S."/>
            <person name="Krabben P."/>
            <person name="Duerre P."/>
            <person name="Daniel R."/>
        </authorList>
    </citation>
    <scope>NUCLEOTIDE SEQUENCE [LARGE SCALE GENOMIC DNA]</scope>
    <source>
        <strain evidence="1 2">L1-8</strain>
    </source>
</reference>
<organism evidence="1 2">
    <name type="scientific">Clostridium saccharobutylicum</name>
    <dbReference type="NCBI Taxonomy" id="169679"/>
    <lineage>
        <taxon>Bacteria</taxon>
        <taxon>Bacillati</taxon>
        <taxon>Bacillota</taxon>
        <taxon>Clostridia</taxon>
        <taxon>Eubacteriales</taxon>
        <taxon>Clostridiaceae</taxon>
        <taxon>Clostridium</taxon>
    </lineage>
</organism>
<comment type="caution">
    <text evidence="1">The sequence shown here is derived from an EMBL/GenBank/DDBJ whole genome shotgun (WGS) entry which is preliminary data.</text>
</comment>
<sequence>MQALPIEVQEVIKGILEILDTEYGANRDKYVDDGGYIIATESIKDLNEIKKKTSEIKFIGGFQRSCFASTMKPTKI</sequence>
<dbReference type="Proteomes" id="UP000191154">
    <property type="component" value="Unassembled WGS sequence"/>
</dbReference>
<protein>
    <submittedName>
        <fullName evidence="1">Uncharacterized protein</fullName>
    </submittedName>
</protein>
<dbReference type="RefSeq" id="WP_242950006.1">
    <property type="nucleotide sequence ID" value="NZ_LZYZ01000010.1"/>
</dbReference>
<proteinExistence type="predicted"/>